<dbReference type="RefSeq" id="WP_049707491.1">
    <property type="nucleotide sequence ID" value="NZ_BMFM01000001.1"/>
</dbReference>
<dbReference type="EMBL" id="CP041690">
    <property type="protein sequence ID" value="QEE19024.1"/>
    <property type="molecule type" value="Genomic_DNA"/>
</dbReference>
<name>A0A5B9DIQ6_9HYPH</name>
<dbReference type="OrthoDB" id="9802944at2"/>
<gene>
    <name evidence="4" type="ORF">FNA67_02010</name>
</gene>
<reference evidence="4 5" key="1">
    <citation type="journal article" date="2015" name="Int. J. Syst. Evol. Microbiol.">
        <title>Youhaiella tibetensis gen. nov., sp. nov., isolated from subsurface sediment.</title>
        <authorList>
            <person name="Wang Y.X."/>
            <person name="Huang F.Q."/>
            <person name="Nogi Y."/>
            <person name="Pang S.J."/>
            <person name="Wang P.K."/>
            <person name="Lv J."/>
        </authorList>
    </citation>
    <scope>NUCLEOTIDE SEQUENCE [LARGE SCALE GENOMIC DNA]</scope>
    <source>
        <strain evidence="5">fig4</strain>
    </source>
</reference>
<dbReference type="PROSITE" id="PS00552">
    <property type="entry name" value="HTH_MERR_1"/>
    <property type="match status" value="1"/>
</dbReference>
<dbReference type="InterPro" id="IPR000551">
    <property type="entry name" value="MerR-type_HTH_dom"/>
</dbReference>
<dbReference type="GO" id="GO:0003700">
    <property type="term" value="F:DNA-binding transcription factor activity"/>
    <property type="evidence" value="ECO:0007669"/>
    <property type="project" value="InterPro"/>
</dbReference>
<evidence type="ECO:0000256" key="2">
    <source>
        <dbReference type="ARBA" id="ARBA00023125"/>
    </source>
</evidence>
<dbReference type="GO" id="GO:0003677">
    <property type="term" value="F:DNA binding"/>
    <property type="evidence" value="ECO:0007669"/>
    <property type="project" value="UniProtKB-KW"/>
</dbReference>
<dbReference type="InterPro" id="IPR009061">
    <property type="entry name" value="DNA-bd_dom_put_sf"/>
</dbReference>
<protein>
    <submittedName>
        <fullName evidence="4">Helix-turn-helix domain-containing protein</fullName>
    </submittedName>
</protein>
<dbReference type="PROSITE" id="PS50937">
    <property type="entry name" value="HTH_MERR_2"/>
    <property type="match status" value="1"/>
</dbReference>
<evidence type="ECO:0000256" key="1">
    <source>
        <dbReference type="ARBA" id="ARBA00023015"/>
    </source>
</evidence>
<accession>A0A5B9DIQ6</accession>
<dbReference type="PRINTS" id="PR00040">
    <property type="entry name" value="HTHMERR"/>
</dbReference>
<dbReference type="Pfam" id="PF09278">
    <property type="entry name" value="MerR-DNA-bind"/>
    <property type="match status" value="1"/>
</dbReference>
<dbReference type="Gene3D" id="1.10.1660.10">
    <property type="match status" value="1"/>
</dbReference>
<dbReference type="KEGG" id="yti:FNA67_02010"/>
<dbReference type="PANTHER" id="PTHR30204:SF92">
    <property type="entry name" value="HTH-TYPE TRANSCRIPTIONAL REGULATOR ZNTR"/>
    <property type="match status" value="1"/>
</dbReference>
<dbReference type="InterPro" id="IPR015358">
    <property type="entry name" value="Tscrpt_reg_MerR_DNA-bd"/>
</dbReference>
<keyword evidence="2" id="KW-0238">DNA-binding</keyword>
<organism evidence="4 5">
    <name type="scientific">Paradevosia tibetensis</name>
    <dbReference type="NCBI Taxonomy" id="1447062"/>
    <lineage>
        <taxon>Bacteria</taxon>
        <taxon>Pseudomonadati</taxon>
        <taxon>Pseudomonadota</taxon>
        <taxon>Alphaproteobacteria</taxon>
        <taxon>Hyphomicrobiales</taxon>
        <taxon>Devosiaceae</taxon>
        <taxon>Paradevosia</taxon>
    </lineage>
</organism>
<dbReference type="Pfam" id="PF00376">
    <property type="entry name" value="MerR"/>
    <property type="match status" value="1"/>
</dbReference>
<keyword evidence="3" id="KW-0804">Transcription</keyword>
<dbReference type="PANTHER" id="PTHR30204">
    <property type="entry name" value="REDOX-CYCLING DRUG-SENSING TRANSCRIPTIONAL ACTIVATOR SOXR"/>
    <property type="match status" value="1"/>
</dbReference>
<dbReference type="CDD" id="cd04785">
    <property type="entry name" value="HTH_CadR-PbrR-like"/>
    <property type="match status" value="1"/>
</dbReference>
<evidence type="ECO:0000313" key="5">
    <source>
        <dbReference type="Proteomes" id="UP000321062"/>
    </source>
</evidence>
<dbReference type="SMART" id="SM00422">
    <property type="entry name" value="HTH_MERR"/>
    <property type="match status" value="1"/>
</dbReference>
<keyword evidence="5" id="KW-1185">Reference proteome</keyword>
<dbReference type="Proteomes" id="UP000321062">
    <property type="component" value="Chromosome"/>
</dbReference>
<evidence type="ECO:0000313" key="4">
    <source>
        <dbReference type="EMBL" id="QEE19024.1"/>
    </source>
</evidence>
<sequence>MRDYAIGELSSLSGVKVPTIRYYEEIGLLAAPARTEGNQRRYDGEALNRLRFIAHARAMGFPMDSLKAMLRIARHPEDPCDDIDDLVRGRLAEVEERIARLTNLRAELKGMLTSHAHGKVAECRVMEVLSDHDNCKHEH</sequence>
<evidence type="ECO:0000256" key="3">
    <source>
        <dbReference type="ARBA" id="ARBA00023163"/>
    </source>
</evidence>
<keyword evidence="1" id="KW-0805">Transcription regulation</keyword>
<dbReference type="AlphaFoldDB" id="A0A5B9DIQ6"/>
<dbReference type="SUPFAM" id="SSF46955">
    <property type="entry name" value="Putative DNA-binding domain"/>
    <property type="match status" value="1"/>
</dbReference>
<dbReference type="InterPro" id="IPR047057">
    <property type="entry name" value="MerR_fam"/>
</dbReference>
<proteinExistence type="predicted"/>